<dbReference type="AlphaFoldDB" id="A0A2A6CHG9"/>
<evidence type="ECO:0000313" key="1">
    <source>
        <dbReference type="EnsemblMetazoa" id="PPA38124.1"/>
    </source>
</evidence>
<reference evidence="2" key="1">
    <citation type="journal article" date="2008" name="Nat. Genet.">
        <title>The Pristionchus pacificus genome provides a unique perspective on nematode lifestyle and parasitism.</title>
        <authorList>
            <person name="Dieterich C."/>
            <person name="Clifton S.W."/>
            <person name="Schuster L.N."/>
            <person name="Chinwalla A."/>
            <person name="Delehaunty K."/>
            <person name="Dinkelacker I."/>
            <person name="Fulton L."/>
            <person name="Fulton R."/>
            <person name="Godfrey J."/>
            <person name="Minx P."/>
            <person name="Mitreva M."/>
            <person name="Roeseler W."/>
            <person name="Tian H."/>
            <person name="Witte H."/>
            <person name="Yang S.P."/>
            <person name="Wilson R.K."/>
            <person name="Sommer R.J."/>
        </authorList>
    </citation>
    <scope>NUCLEOTIDE SEQUENCE [LARGE SCALE GENOMIC DNA]</scope>
    <source>
        <strain evidence="2">PS312</strain>
    </source>
</reference>
<accession>A0A8R1USV1</accession>
<evidence type="ECO:0000313" key="2">
    <source>
        <dbReference type="Proteomes" id="UP000005239"/>
    </source>
</evidence>
<keyword evidence="2" id="KW-1185">Reference proteome</keyword>
<accession>A0A2A6CHG9</accession>
<reference evidence="1" key="2">
    <citation type="submission" date="2022-06" db="UniProtKB">
        <authorList>
            <consortium name="EnsemblMetazoa"/>
        </authorList>
    </citation>
    <scope>IDENTIFICATION</scope>
    <source>
        <strain evidence="1">PS312</strain>
    </source>
</reference>
<proteinExistence type="predicted"/>
<name>A0A2A6CHG9_PRIPA</name>
<protein>
    <submittedName>
        <fullName evidence="1">Uncharacterized protein</fullName>
    </submittedName>
</protein>
<gene>
    <name evidence="1" type="primary">WBGene00276493</name>
</gene>
<organism evidence="1 2">
    <name type="scientific">Pristionchus pacificus</name>
    <name type="common">Parasitic nematode worm</name>
    <dbReference type="NCBI Taxonomy" id="54126"/>
    <lineage>
        <taxon>Eukaryota</taxon>
        <taxon>Metazoa</taxon>
        <taxon>Ecdysozoa</taxon>
        <taxon>Nematoda</taxon>
        <taxon>Chromadorea</taxon>
        <taxon>Rhabditida</taxon>
        <taxon>Rhabditina</taxon>
        <taxon>Diplogasteromorpha</taxon>
        <taxon>Diplogasteroidea</taxon>
        <taxon>Neodiplogasteridae</taxon>
        <taxon>Pristionchus</taxon>
    </lineage>
</organism>
<sequence length="147" mass="15089">MAFQAWATIPASVPTLLMPANAIPFAASASPASPILLRPNPFSCEALSIGPIANLTPAFMRSVETALPGCSVLRGLLSDGASSLPGSSTPSGSVLSSGENDAAIVANNILVLYQESVNSTVAVIGQNSFYVTPSDVDDIARLTREIE</sequence>
<dbReference type="Proteomes" id="UP000005239">
    <property type="component" value="Unassembled WGS sequence"/>
</dbReference>
<dbReference type="EnsemblMetazoa" id="PPA38124.1">
    <property type="protein sequence ID" value="PPA38124.1"/>
    <property type="gene ID" value="WBGene00276493"/>
</dbReference>